<dbReference type="InterPro" id="IPR006664">
    <property type="entry name" value="OMP_bac"/>
</dbReference>
<dbReference type="Pfam" id="PF00691">
    <property type="entry name" value="OmpA"/>
    <property type="match status" value="1"/>
</dbReference>
<feature type="domain" description="OmpA-like" evidence="6">
    <location>
        <begin position="404"/>
        <end position="523"/>
    </location>
</feature>
<keyword evidence="3" id="KW-0998">Cell outer membrane</keyword>
<accession>A0ABS5U793</accession>
<reference evidence="7 8" key="1">
    <citation type="submission" date="2021-05" db="EMBL/GenBank/DDBJ databases">
        <title>The draft genome of Geobacter chapellei DSM 13688.</title>
        <authorList>
            <person name="Xu Z."/>
            <person name="Masuda Y."/>
            <person name="Itoh H."/>
            <person name="Senoo K."/>
        </authorList>
    </citation>
    <scope>NUCLEOTIDE SEQUENCE [LARGE SCALE GENOMIC DNA]</scope>
    <source>
        <strain evidence="7 8">DSM 13688</strain>
    </source>
</reference>
<evidence type="ECO:0000259" key="6">
    <source>
        <dbReference type="PROSITE" id="PS51123"/>
    </source>
</evidence>
<dbReference type="EMBL" id="JAHDYS010000005">
    <property type="protein sequence ID" value="MBT1071535.1"/>
    <property type="molecule type" value="Genomic_DNA"/>
</dbReference>
<dbReference type="InterPro" id="IPR036737">
    <property type="entry name" value="OmpA-like_sf"/>
</dbReference>
<comment type="caution">
    <text evidence="7">The sequence shown here is derived from an EMBL/GenBank/DDBJ whole genome shotgun (WGS) entry which is preliminary data.</text>
</comment>
<proteinExistence type="predicted"/>
<keyword evidence="5" id="KW-0732">Signal</keyword>
<keyword evidence="8" id="KW-1185">Reference proteome</keyword>
<sequence>MKNFFAILIAIFISTATSAFANPGQNGSTGLISVPSADTLDAGNVCIGVWTDLSENSNQAKKSALIAPVSITLGIGSFWEIYGAYPNILFNDNEDASGKGTLDLGTKLRFLGSRDSFFKVAADFLAQRHISENLSVDGTTDLSAKVIASYSKNQLGIHMYAGYLFPGSLPGLSRDNGFLFGAGIEYLLFSRTKLLGEIVGSTSSYPSSELSAEASLGLQYFLSPHFTFNVSAGTGLGKNDPDFRLIAGLSSCQGVGSYVQPIPSVGRKFVQKGPAKDLVKPLKIIPISTLLLKASAPLASPANRLEVEMDGDGEEVYVKPYGQVTIAPQQASSNLTSPVIPVEVPGKTREEEITLLPSRSTKDLEASAVEYTLNRIRGITPLYGVDVKGTEVMVPDEVVLPGKMAVYRKFRFPDVTFDFDQWTLSAEGKKMLSEVADQIRKDKKWHYLKIDGHTDGIGSVSYNMDLSLKRSIAVATYLISHEGLDPLRVFIKGFGKSAALADNNSAEGRKKNRRTEVMLLVNKDGQ</sequence>
<evidence type="ECO:0000313" key="7">
    <source>
        <dbReference type="EMBL" id="MBT1071535.1"/>
    </source>
</evidence>
<dbReference type="Gene3D" id="3.30.1330.60">
    <property type="entry name" value="OmpA-like domain"/>
    <property type="match status" value="1"/>
</dbReference>
<dbReference type="PRINTS" id="PR01021">
    <property type="entry name" value="OMPADOMAIN"/>
</dbReference>
<dbReference type="InterPro" id="IPR006665">
    <property type="entry name" value="OmpA-like"/>
</dbReference>
<comment type="subcellular location">
    <subcellularLocation>
        <location evidence="1">Cell outer membrane</location>
    </subcellularLocation>
</comment>
<keyword evidence="2 4" id="KW-0472">Membrane</keyword>
<evidence type="ECO:0000256" key="4">
    <source>
        <dbReference type="PROSITE-ProRule" id="PRU00473"/>
    </source>
</evidence>
<dbReference type="PANTHER" id="PTHR30329:SF21">
    <property type="entry name" value="LIPOPROTEIN YIAD-RELATED"/>
    <property type="match status" value="1"/>
</dbReference>
<dbReference type="Proteomes" id="UP000784128">
    <property type="component" value="Unassembled WGS sequence"/>
</dbReference>
<dbReference type="PANTHER" id="PTHR30329">
    <property type="entry name" value="STATOR ELEMENT OF FLAGELLAR MOTOR COMPLEX"/>
    <property type="match status" value="1"/>
</dbReference>
<dbReference type="InterPro" id="IPR050330">
    <property type="entry name" value="Bact_OuterMem_StrucFunc"/>
</dbReference>
<dbReference type="SUPFAM" id="SSF103088">
    <property type="entry name" value="OmpA-like"/>
    <property type="match status" value="1"/>
</dbReference>
<evidence type="ECO:0000256" key="3">
    <source>
        <dbReference type="ARBA" id="ARBA00023237"/>
    </source>
</evidence>
<dbReference type="PROSITE" id="PS51123">
    <property type="entry name" value="OMPA_2"/>
    <property type="match status" value="1"/>
</dbReference>
<feature type="chain" id="PRO_5046032369" evidence="5">
    <location>
        <begin position="22"/>
        <end position="526"/>
    </location>
</feature>
<dbReference type="RefSeq" id="WP_214297342.1">
    <property type="nucleotide sequence ID" value="NZ_JAHDYS010000005.1"/>
</dbReference>
<evidence type="ECO:0000256" key="1">
    <source>
        <dbReference type="ARBA" id="ARBA00004442"/>
    </source>
</evidence>
<evidence type="ECO:0000256" key="2">
    <source>
        <dbReference type="ARBA" id="ARBA00023136"/>
    </source>
</evidence>
<protein>
    <submittedName>
        <fullName evidence="7">OmpA family protein</fullName>
    </submittedName>
</protein>
<organism evidence="7 8">
    <name type="scientific">Pelotalea chapellei</name>
    <dbReference type="NCBI Taxonomy" id="44671"/>
    <lineage>
        <taxon>Bacteria</taxon>
        <taxon>Pseudomonadati</taxon>
        <taxon>Thermodesulfobacteriota</taxon>
        <taxon>Desulfuromonadia</taxon>
        <taxon>Geobacterales</taxon>
        <taxon>Geobacteraceae</taxon>
        <taxon>Pelotalea</taxon>
    </lineage>
</organism>
<name>A0ABS5U793_9BACT</name>
<evidence type="ECO:0000256" key="5">
    <source>
        <dbReference type="SAM" id="SignalP"/>
    </source>
</evidence>
<evidence type="ECO:0000313" key="8">
    <source>
        <dbReference type="Proteomes" id="UP000784128"/>
    </source>
</evidence>
<dbReference type="CDD" id="cd07185">
    <property type="entry name" value="OmpA_C-like"/>
    <property type="match status" value="1"/>
</dbReference>
<feature type="signal peptide" evidence="5">
    <location>
        <begin position="1"/>
        <end position="21"/>
    </location>
</feature>
<gene>
    <name evidence="7" type="ORF">KJB30_07060</name>
</gene>